<name>A0A2B7Y1T7_9EURO</name>
<dbReference type="AlphaFoldDB" id="A0A2B7Y1T7"/>
<sequence length="584" mass="67321">MVGVRIFCKQQRPALQARTMGPSQNNIRRLSIVDLPEDVLREIFDYFKEDIYYPRGEINYYHRLDADDGDFKNVQNLRLVCRYFSKIASSLLVPVVRANISSESLLRIDGLTNNPRIAAGVRLVQVVLAYRPKEVAETFSLYRKLQSKKVEEVADRCDYYTEFARDRENAPDHIRKILNARKEYYKIMSAWDGLLNQKKGDDGIQANREYLKYKEVLNKCYDEYRYKHEDQYRLLTDGSFAETLAASISRMTSLRAVSFFDHEDRPLDEFFDEGVTILANDTDRLREILVMPQDWIAIEDMKPIPKLLPAKLLWELPVAIHERGKQLREIAIGSLPTRSNFNTLCPVNRHGTQPAWDRLPAAFQYIQKVGVGRGGNMRRQTIRREHLLAKEQAHMNNYFTALLSGPCLELIDIDLYVMHLNFGLPQSGTSAKDMIYRFGSVFSSGLRPQLRSIALCHVSFRERELEQLFSGLSGKLEYMYLYDVGVLDGGWAHLLDVLREKLLSGHSHKKCSVELTSLCGGIFDSLPDDHVDDIDIFDEDYDFSHVIKSEKTKLHRDAEKYVSGTEGMVNPLTKLEAKLEYTCN</sequence>
<dbReference type="STRING" id="1447875.A0A2B7Y1T7"/>
<comment type="caution">
    <text evidence="1">The sequence shown here is derived from an EMBL/GenBank/DDBJ whole genome shotgun (WGS) entry which is preliminary data.</text>
</comment>
<evidence type="ECO:0000313" key="2">
    <source>
        <dbReference type="Proteomes" id="UP000223968"/>
    </source>
</evidence>
<keyword evidence="2" id="KW-1185">Reference proteome</keyword>
<dbReference type="EMBL" id="PDNB01000032">
    <property type="protein sequence ID" value="PGH14677.1"/>
    <property type="molecule type" value="Genomic_DNA"/>
</dbReference>
<reference evidence="1 2" key="1">
    <citation type="submission" date="2017-10" db="EMBL/GenBank/DDBJ databases">
        <title>Comparative genomics in systemic dimorphic fungi from Ajellomycetaceae.</title>
        <authorList>
            <person name="Munoz J.F."/>
            <person name="Mcewen J.G."/>
            <person name="Clay O.K."/>
            <person name="Cuomo C.A."/>
        </authorList>
    </citation>
    <scope>NUCLEOTIDE SEQUENCE [LARGE SCALE GENOMIC DNA]</scope>
    <source>
        <strain evidence="1 2">UAMH5409</strain>
    </source>
</reference>
<proteinExistence type="predicted"/>
<organism evidence="1 2">
    <name type="scientific">Helicocarpus griseus UAMH5409</name>
    <dbReference type="NCBI Taxonomy" id="1447875"/>
    <lineage>
        <taxon>Eukaryota</taxon>
        <taxon>Fungi</taxon>
        <taxon>Dikarya</taxon>
        <taxon>Ascomycota</taxon>
        <taxon>Pezizomycotina</taxon>
        <taxon>Eurotiomycetes</taxon>
        <taxon>Eurotiomycetidae</taxon>
        <taxon>Onygenales</taxon>
        <taxon>Ajellomycetaceae</taxon>
        <taxon>Helicocarpus</taxon>
    </lineage>
</organism>
<evidence type="ECO:0008006" key="3">
    <source>
        <dbReference type="Google" id="ProtNLM"/>
    </source>
</evidence>
<dbReference type="OrthoDB" id="3759773at2759"/>
<protein>
    <recommendedName>
        <fullName evidence="3">F-box domain-containing protein</fullName>
    </recommendedName>
</protein>
<gene>
    <name evidence="1" type="ORF">AJ79_02843</name>
</gene>
<accession>A0A2B7Y1T7</accession>
<dbReference type="Proteomes" id="UP000223968">
    <property type="component" value="Unassembled WGS sequence"/>
</dbReference>
<evidence type="ECO:0000313" key="1">
    <source>
        <dbReference type="EMBL" id="PGH14677.1"/>
    </source>
</evidence>